<feature type="domain" description="Dynein heavy chain hydrolytic ATP-binding dynein motor region" evidence="15">
    <location>
        <begin position="1207"/>
        <end position="1330"/>
    </location>
</feature>
<keyword evidence="21" id="KW-1185">Reference proteome</keyword>
<evidence type="ECO:0000256" key="6">
    <source>
        <dbReference type="ARBA" id="ARBA00022840"/>
    </source>
</evidence>
<evidence type="ECO:0000256" key="11">
    <source>
        <dbReference type="ARBA" id="ARBA00023212"/>
    </source>
</evidence>
<dbReference type="PANTHER" id="PTHR45703">
    <property type="entry name" value="DYNEIN HEAVY CHAIN"/>
    <property type="match status" value="1"/>
</dbReference>
<evidence type="ECO:0000256" key="8">
    <source>
        <dbReference type="ARBA" id="ARBA00023054"/>
    </source>
</evidence>
<evidence type="ECO:0000256" key="1">
    <source>
        <dbReference type="ARBA" id="ARBA00004430"/>
    </source>
</evidence>
<feature type="domain" description="Dynein heavy chain AAA 5 extension" evidence="18">
    <location>
        <begin position="1659"/>
        <end position="1789"/>
    </location>
</feature>
<dbReference type="InterPro" id="IPR024317">
    <property type="entry name" value="Dynein_heavy_chain_D4_dom"/>
</dbReference>
<feature type="domain" description="Dynein heavy chain linker" evidence="14">
    <location>
        <begin position="675"/>
        <end position="1079"/>
    </location>
</feature>
<dbReference type="Pfam" id="PF12781">
    <property type="entry name" value="AAA_9"/>
    <property type="match status" value="1"/>
</dbReference>
<feature type="domain" description="Dynein heavy chain ATP-binding dynein motor region" evidence="17">
    <location>
        <begin position="2637"/>
        <end position="2848"/>
    </location>
</feature>
<evidence type="ECO:0000313" key="20">
    <source>
        <dbReference type="EMBL" id="KZS08959.1"/>
    </source>
</evidence>
<dbReference type="Gene3D" id="1.20.140.100">
    <property type="entry name" value="Dynein heavy chain, N-terminal domain 2"/>
    <property type="match status" value="1"/>
</dbReference>
<dbReference type="GO" id="GO:0030286">
    <property type="term" value="C:dynein complex"/>
    <property type="evidence" value="ECO:0007669"/>
    <property type="project" value="UniProtKB-KW"/>
</dbReference>
<dbReference type="InterPro" id="IPR041589">
    <property type="entry name" value="DNAH3_AAA_lid_1"/>
</dbReference>
<evidence type="ECO:0000313" key="21">
    <source>
        <dbReference type="Proteomes" id="UP000076858"/>
    </source>
</evidence>
<organism evidence="20 21">
    <name type="scientific">Daphnia magna</name>
    <dbReference type="NCBI Taxonomy" id="35525"/>
    <lineage>
        <taxon>Eukaryota</taxon>
        <taxon>Metazoa</taxon>
        <taxon>Ecdysozoa</taxon>
        <taxon>Arthropoda</taxon>
        <taxon>Crustacea</taxon>
        <taxon>Branchiopoda</taxon>
        <taxon>Diplostraca</taxon>
        <taxon>Cladocera</taxon>
        <taxon>Anomopoda</taxon>
        <taxon>Daphniidae</taxon>
        <taxon>Daphnia</taxon>
    </lineage>
</organism>
<evidence type="ECO:0000256" key="5">
    <source>
        <dbReference type="ARBA" id="ARBA00022741"/>
    </source>
</evidence>
<dbReference type="FunFam" id="1.20.920.30:FF:000029">
    <property type="entry name" value="Dynein heavy chain"/>
    <property type="match status" value="1"/>
</dbReference>
<protein>
    <submittedName>
        <fullName evidence="20">Dynein heavy chain</fullName>
    </submittedName>
</protein>
<evidence type="ECO:0000259" key="19">
    <source>
        <dbReference type="Pfam" id="PF17857"/>
    </source>
</evidence>
<dbReference type="GO" id="GO:0005930">
    <property type="term" value="C:axoneme"/>
    <property type="evidence" value="ECO:0007669"/>
    <property type="project" value="UniProtKB-SubCell"/>
</dbReference>
<keyword evidence="6" id="KW-0067">ATP-binding</keyword>
<feature type="coiled-coil region" evidence="13">
    <location>
        <begin position="954"/>
        <end position="985"/>
    </location>
</feature>
<dbReference type="GO" id="GO:0051959">
    <property type="term" value="F:dynein light intermediate chain binding"/>
    <property type="evidence" value="ECO:0007669"/>
    <property type="project" value="InterPro"/>
</dbReference>
<dbReference type="InterPro" id="IPR035706">
    <property type="entry name" value="AAA_9"/>
</dbReference>
<dbReference type="Gene3D" id="1.10.287.2620">
    <property type="match status" value="1"/>
</dbReference>
<dbReference type="InterPro" id="IPR042228">
    <property type="entry name" value="Dynein_linker_3"/>
</dbReference>
<accession>A0A164RUR6</accession>
<dbReference type="FunFam" id="1.10.287.2620:FF:000002">
    <property type="entry name" value="Dynein heavy chain 2, axonemal"/>
    <property type="match status" value="1"/>
</dbReference>
<dbReference type="GO" id="GO:0045505">
    <property type="term" value="F:dynein intermediate chain binding"/>
    <property type="evidence" value="ECO:0007669"/>
    <property type="project" value="InterPro"/>
</dbReference>
<dbReference type="InterPro" id="IPR035699">
    <property type="entry name" value="AAA_6"/>
</dbReference>
<evidence type="ECO:0000256" key="13">
    <source>
        <dbReference type="SAM" id="Coils"/>
    </source>
</evidence>
<dbReference type="EMBL" id="LRGB01002140">
    <property type="protein sequence ID" value="KZS08959.1"/>
    <property type="molecule type" value="Genomic_DNA"/>
</dbReference>
<keyword evidence="7" id="KW-0243">Dynein</keyword>
<evidence type="ECO:0000256" key="7">
    <source>
        <dbReference type="ARBA" id="ARBA00023017"/>
    </source>
</evidence>
<dbReference type="GO" id="GO:0007018">
    <property type="term" value="P:microtubule-based movement"/>
    <property type="evidence" value="ECO:0007669"/>
    <property type="project" value="InterPro"/>
</dbReference>
<evidence type="ECO:0000256" key="12">
    <source>
        <dbReference type="ARBA" id="ARBA00023273"/>
    </source>
</evidence>
<sequence length="3385" mass="386142">MHRRTRRPPVTVLSATRSEPNCIFNRRYRLKIRRKLLRAIVLGSDDSNCVLGDVQLAARLEMALLDPLPRPHTDVARIWLRYSFHVADYFQSERIAAIQPSLLERVSQSKFLKPSGCRSVWEDSLEVDIRKSYNRFVKTAALDFILSDGSSLNWTCKRDQPILMARSCPRPTERHRPMIAVQRSLGRKLCVHHFYGSKLIALWYKFIRPIDWRNCSRRDYWEIGELKTNWEKELLAAEHRLVDGWQTIVKSIAKYALRKKVTLPSDGNISLICRTLDALVGLLLQQWRKESMTNFGQCLYQDGYLKTENQVMFVIHVSMKNGQLKFDPPVQDISEAWGQFCVLLSVAAYRALQSSSIVFDMIKKQINGQTHTDHIPSIKVKTPSEFLDHMRQVIADAFRNDENILTGALEKFLVFACFLKENSDEFEDLDKPGVDFDLLRERIEHYREVLKKIEADLPCTLSVGQRYLVQLGGLRSALKNKIASIIDRLLTRFSKNFTSSATTICQDYAEYADMALTVPQTTAQWIHQRDQVWRLVEMTLPEADDQILKILRCYLFMCDQMKVNETHSALAREVIMWKRRMNASQVEHGRLLRRKRTELEEALKNKRGRVAENVTVYNNIMDSFQKMGDIEALGQYVVQARSLLFRLEEAIRNVQGINEEEVYFEWEVTEYPTLGQVRERLTPFLNFFEMSSTFLNQQQSWLDSRLGSFNPDTIVRETENFSQSLSTVEEQLPDVSDVRHLLSQVETKLRDFNKVLPLIRTLGNPALRERHWEQIWDTVGVRLSSEAATSLQQLLALQLNEHLKKIEVISNSATQEMSLENSLLRMKNQWLHVTLPVENYRVGEGKVLGKVDTIQLLVEDHMMETQIMRRSPYVKPFEKDAKEWEQQLNDLRVLLEHCVFIQDRWCSLEPLLTSPDVLSIAPEEARKFSAIDKNWRDVLGLIAQCKQVFSLLYAERMNERLNVCIQQIQQLEKNLQNLMENKRLQYPRFFLLAEDELKRLLSLSRDPHRFATCLWRLYEGVHNLEFTAENDVTHVVSAAGERLPLKEPVSYAKCKGQLDKFLNQLEAVLKQTLIQVITETLKDFDGTDLKMLLSAPSQIAILSVQVHCTSAIDAAFESGRLLQDDVAGKLDSFLANLQKQLAASSDPVHRLTAESVTLIALYYRDLLRDLTSTEDQAAAVLAWEASLKFRWIENQVQIHVLDMRLEYGMEYIGLPPRMVAYADAKRIALIITNALCHHLAGILVGEPRTELLESLSHCLGQRLVRFDCSVRVGAGDILRQIRGATTCGIWLCYHRLDALERPTISFMTSLLVQLQNMASTTPPWLELSESGMPQYGIFCLTETAHYHHKYFDANLKRTTNLSLPEVDALAQILFPGPWAAVVGFLDHCRKPEDKDEQQSSAIGILKQIFATSRRSSLSAALDSWQSARLPLDQAADGTNKLTHIIPGDQLVKSDWTKDPVVMACPAACQTLRLHLTEQIKWKLSHLSQAFQYVRLPVLLYGLRFSGKSALLRILIESLRLAKPQRPITMERICIGAYGEEDLMSDMSTSIIPQLVQRSLDPDKGDLLIVLNGLWMTAVQDVLLEALSTEGRGILILPSTEQTRLPDHVHWVFEMNSIEHVSPGHVAQCRLIHLNGQSHLTWDSLVQSWLATLPAVLHFLDPLLHVMLPAVLDYVDSSVDDKMRTASGFHPIKAVKHLLALVRCLTDPSAEALAKKQATLDPDMRCQLQASVIFSILWTLAVPAYMDSKSAFDEFFQQQMDVCVLNGHLFASAKPPTDGGTAFDFKLMLQWGQSEAGKYNGPLWQLWGEELRSLPSLSREIPVNELFIATADSLRCHHLMSLFIHCAIPCVLIGPRSSGKTATARHYLRTRLNRATHQVIIVNVSKSLDASTAQKILMGQMERRRKSVYGPTMGKKAVVFFDDMQSETLNFRASNRVDMLLKQCIQHGQVFDGLEGGPSNLIDINFVATTRVRNDDVVDEDDEQERQPDEILQTFAPVVTEPPSLETASTILYRMLMWHLDARGFAKEFDAVIDQMISASMGLYGILIQCPVMAAYPARCGCRWNLRDLMRFTHGLLLSVPESIEDVGAMKRLWLHEACRVYSDRLALMEPTALVAQYVEQSCQTHFQATVADLFAQMDMVELADIADMNINTIFFCDFSDPKSESRSYVEVMDMEHLTRVVNGYVTEYNNMNKRPMHYVNVFRHLMRTMAKASRVLKQPSGHLILVGPKGVGRHTLARLAGHASDSTVHQYESSCPDAGDSKGTTWNVSDWTNALKFALIDAADDDKKCVFICSDVEFQRPECRSLVNHIVSHGDLMYLFDARERNELVEQMRAIDLQKEKTLQTDGSPASLKAMFETRMWEQIRIVIILSCEQYNDIMLNECPQIASACQTVWIRPWPSEAVADIASSCFKELDLDADQKSWLMAVIKLVHASTDGGHHHADSHQPLCQRYGLMMDFLHVAVSLTRNFKQEFKNRKQLCCQAVEKLQLAGQRVSEMEAVAQQWKDALAGLKTWQDSSRPDDKVARTERDIEQISCQIDRAKDLLASLDVYQQAWRRQVVSLEDRIRCCQADCSLTAAALVYGAELKESQRVEMFRNWVERCRAMTPADQPYIITLPIDGADYLSLLEPQVLEVESAWIMANLARDGHCVRSAVALRHIQRVPLLIDPHNVAERWIDTLNANKENRPTYLHMSAPDYLEPLAGALQLGTVVVIDITQTELDPAIVPLILKQTFTQASSNYIKLGPDVVEYASEFQLYLRTQSTLQDVDLQLRLCVTIVDLTLEQPGINDTLVSALVNSERPDTEEKIQLCKQMSELRCQLDETEHSLLNILSQSDPDWIENDAVITSLLPAITQSKLLKEKLDVVLQTRERMETQRQSFAPTAILAVQILSSLWRMEALFRRLRFPLANFSDAVIACLEDGEGDQADEFDSNTSTGRKLAARLFSRKLKSGLNRVQRLLASLLLSYCVARSEKLCRASFVHHLASGQLDQINTTHHKVSMDDSLVTSDPDWDEWVAEVQVEDNRWRFAAAVETMSQKFLKINQKVEFTDYVTSIADVSCVTPLLMFVEPGVDLLAVMSRLCREFDFPEDRARFAAVAGLDSLNWAEVEDCVRRGNWLVLQGFAHLRSMVNNVRVLLEHLAVDNISAEFKLFILWDAFDDEDDDDGITSAERRRRQLPKLLMENCQTVYVEHVHTMEDCFQEFIRSADFDRLMNDPLRACASYPLKIKTAALLLVLRLVVWDRWDCLVPLVELWQTAKQIATLTSVKNHDWAATFHRVTIGNLEEYVPSQYRQEFVCRFLPDLVSGCRTGYKRAVDQLMDTWSSNLTLPSNDFPLIFECLVDPQKETRRQTQLSDCLWLQLVRGFGQSAPRHPMDLTTTDDEDDNT</sequence>
<dbReference type="InterPro" id="IPR042222">
    <property type="entry name" value="Dynein_2_N"/>
</dbReference>
<feature type="domain" description="Dynein heavy chain 3 AAA+ lid" evidence="19">
    <location>
        <begin position="2063"/>
        <end position="2106"/>
    </location>
</feature>
<feature type="domain" description="Dynein heavy chain AAA module D4" evidence="16">
    <location>
        <begin position="2201"/>
        <end position="2436"/>
    </location>
</feature>
<dbReference type="Gene3D" id="1.20.920.30">
    <property type="match status" value="1"/>
</dbReference>
<evidence type="ECO:0000256" key="4">
    <source>
        <dbReference type="ARBA" id="ARBA00022701"/>
    </source>
</evidence>
<dbReference type="Pfam" id="PF17852">
    <property type="entry name" value="Dynein_AAA_lid"/>
    <property type="match status" value="1"/>
</dbReference>
<gene>
    <name evidence="20" type="ORF">APZ42_026923</name>
</gene>
<name>A0A164RUR6_9CRUS</name>
<dbReference type="InterPro" id="IPR027417">
    <property type="entry name" value="P-loop_NTPase"/>
</dbReference>
<dbReference type="Gene3D" id="1.20.58.1120">
    <property type="match status" value="1"/>
</dbReference>
<keyword evidence="8 13" id="KW-0175">Coiled coil</keyword>
<evidence type="ECO:0000256" key="9">
    <source>
        <dbReference type="ARBA" id="ARBA00023069"/>
    </source>
</evidence>
<proteinExistence type="inferred from homology"/>
<dbReference type="Proteomes" id="UP000076858">
    <property type="component" value="Unassembled WGS sequence"/>
</dbReference>
<evidence type="ECO:0000256" key="10">
    <source>
        <dbReference type="ARBA" id="ARBA00023175"/>
    </source>
</evidence>
<keyword evidence="10" id="KW-0505">Motor protein</keyword>
<dbReference type="Gene3D" id="3.40.50.300">
    <property type="entry name" value="P-loop containing nucleotide triphosphate hydrolases"/>
    <property type="match status" value="6"/>
</dbReference>
<evidence type="ECO:0000256" key="3">
    <source>
        <dbReference type="ARBA" id="ARBA00022490"/>
    </source>
</evidence>
<keyword evidence="9" id="KW-0969">Cilium</keyword>
<keyword evidence="3" id="KW-0963">Cytoplasm</keyword>
<dbReference type="STRING" id="35525.A0A164RUR6"/>
<keyword evidence="4" id="KW-0493">Microtubule</keyword>
<keyword evidence="5" id="KW-0547">Nucleotide-binding</keyword>
<evidence type="ECO:0000259" key="17">
    <source>
        <dbReference type="Pfam" id="PF12781"/>
    </source>
</evidence>
<dbReference type="GO" id="GO:0005874">
    <property type="term" value="C:microtubule"/>
    <property type="evidence" value="ECO:0007669"/>
    <property type="project" value="UniProtKB-KW"/>
</dbReference>
<dbReference type="Pfam" id="PF08393">
    <property type="entry name" value="DHC_N2"/>
    <property type="match status" value="1"/>
</dbReference>
<dbReference type="Gene3D" id="1.20.920.20">
    <property type="match status" value="1"/>
</dbReference>
<dbReference type="InterPro" id="IPR041466">
    <property type="entry name" value="Dynein_AAA5_ext"/>
</dbReference>
<dbReference type="Pfam" id="PF12780">
    <property type="entry name" value="AAA_8"/>
    <property type="match status" value="1"/>
</dbReference>
<comment type="caution">
    <text evidence="20">The sequence shown here is derived from an EMBL/GenBank/DDBJ whole genome shotgun (WGS) entry which is preliminary data.</text>
</comment>
<dbReference type="OrthoDB" id="10251809at2759"/>
<dbReference type="Pfam" id="PF12774">
    <property type="entry name" value="AAA_6"/>
    <property type="match status" value="1"/>
</dbReference>
<evidence type="ECO:0000256" key="2">
    <source>
        <dbReference type="ARBA" id="ARBA00008887"/>
    </source>
</evidence>
<dbReference type="InterPro" id="IPR013602">
    <property type="entry name" value="Dynein_heavy_linker"/>
</dbReference>
<evidence type="ECO:0000259" key="14">
    <source>
        <dbReference type="Pfam" id="PF08393"/>
    </source>
</evidence>
<evidence type="ECO:0000259" key="18">
    <source>
        <dbReference type="Pfam" id="PF17852"/>
    </source>
</evidence>
<comment type="similarity">
    <text evidence="2">Belongs to the dynein heavy chain family.</text>
</comment>
<dbReference type="Pfam" id="PF17857">
    <property type="entry name" value="AAA_lid_1"/>
    <property type="match status" value="1"/>
</dbReference>
<comment type="subcellular location">
    <subcellularLocation>
        <location evidence="1">Cytoplasm</location>
        <location evidence="1">Cytoskeleton</location>
        <location evidence="1">Cilium axoneme</location>
    </subcellularLocation>
</comment>
<dbReference type="Gene3D" id="3.20.180.20">
    <property type="entry name" value="Dynein heavy chain, N-terminal domain 2"/>
    <property type="match status" value="1"/>
</dbReference>
<reference evidence="20 21" key="1">
    <citation type="submission" date="2016-03" db="EMBL/GenBank/DDBJ databases">
        <title>EvidentialGene: Evidence-directed Construction of Genes on Genomes.</title>
        <authorList>
            <person name="Gilbert D.G."/>
            <person name="Choi J.-H."/>
            <person name="Mockaitis K."/>
            <person name="Colbourne J."/>
            <person name="Pfrender M."/>
        </authorList>
    </citation>
    <scope>NUCLEOTIDE SEQUENCE [LARGE SCALE GENOMIC DNA]</scope>
    <source>
        <strain evidence="20 21">Xinb3</strain>
        <tissue evidence="20">Complete organism</tissue>
    </source>
</reference>
<evidence type="ECO:0000259" key="16">
    <source>
        <dbReference type="Pfam" id="PF12780"/>
    </source>
</evidence>
<dbReference type="PANTHER" id="PTHR45703:SF1">
    <property type="entry name" value="DYNEINS HEAVY CHAIN"/>
    <property type="match status" value="1"/>
</dbReference>
<keyword evidence="11" id="KW-0206">Cytoskeleton</keyword>
<evidence type="ECO:0000259" key="15">
    <source>
        <dbReference type="Pfam" id="PF12774"/>
    </source>
</evidence>
<dbReference type="SUPFAM" id="SSF52540">
    <property type="entry name" value="P-loop containing nucleoside triphosphate hydrolases"/>
    <property type="match status" value="2"/>
</dbReference>
<dbReference type="Pfam" id="PF12775">
    <property type="entry name" value="AAA_7"/>
    <property type="match status" value="1"/>
</dbReference>
<dbReference type="InterPro" id="IPR026983">
    <property type="entry name" value="DHC"/>
</dbReference>
<dbReference type="GO" id="GO:0005524">
    <property type="term" value="F:ATP binding"/>
    <property type="evidence" value="ECO:0007669"/>
    <property type="project" value="UniProtKB-KW"/>
</dbReference>
<keyword evidence="12" id="KW-0966">Cell projection</keyword>
<dbReference type="FunFam" id="3.20.180.20:FF:000022">
    <property type="entry name" value="Dynein heavy chain"/>
    <property type="match status" value="1"/>
</dbReference>